<sequence length="63" mass="6952">MRHGKRATNYGSQKSPILIPLKKRNIIAKKNRYYVASRAGTRVTSNGEIVEVESGVVAGYETS</sequence>
<reference evidence="1" key="1">
    <citation type="journal article" date="2014" name="Front. Microbiol.">
        <title>High frequency of phylogenetically diverse reductive dehalogenase-homologous genes in deep subseafloor sedimentary metagenomes.</title>
        <authorList>
            <person name="Kawai M."/>
            <person name="Futagami T."/>
            <person name="Toyoda A."/>
            <person name="Takaki Y."/>
            <person name="Nishi S."/>
            <person name="Hori S."/>
            <person name="Arai W."/>
            <person name="Tsubouchi T."/>
            <person name="Morono Y."/>
            <person name="Uchiyama I."/>
            <person name="Ito T."/>
            <person name="Fujiyama A."/>
            <person name="Inagaki F."/>
            <person name="Takami H."/>
        </authorList>
    </citation>
    <scope>NUCLEOTIDE SEQUENCE</scope>
    <source>
        <strain evidence="1">Expedition CK06-06</strain>
    </source>
</reference>
<organism evidence="1">
    <name type="scientific">marine sediment metagenome</name>
    <dbReference type="NCBI Taxonomy" id="412755"/>
    <lineage>
        <taxon>unclassified sequences</taxon>
        <taxon>metagenomes</taxon>
        <taxon>ecological metagenomes</taxon>
    </lineage>
</organism>
<name>X1VW57_9ZZZZ</name>
<feature type="non-terminal residue" evidence="1">
    <location>
        <position position="63"/>
    </location>
</feature>
<evidence type="ECO:0000313" key="1">
    <source>
        <dbReference type="EMBL" id="GAJ15200.1"/>
    </source>
</evidence>
<accession>X1VW57</accession>
<protein>
    <submittedName>
        <fullName evidence="1">Uncharacterized protein</fullName>
    </submittedName>
</protein>
<gene>
    <name evidence="1" type="ORF">S12H4_46275</name>
</gene>
<dbReference type="AlphaFoldDB" id="X1VW57"/>
<proteinExistence type="predicted"/>
<dbReference type="EMBL" id="BARW01028692">
    <property type="protein sequence ID" value="GAJ15200.1"/>
    <property type="molecule type" value="Genomic_DNA"/>
</dbReference>
<comment type="caution">
    <text evidence="1">The sequence shown here is derived from an EMBL/GenBank/DDBJ whole genome shotgun (WGS) entry which is preliminary data.</text>
</comment>